<evidence type="ECO:0000256" key="1">
    <source>
        <dbReference type="ARBA" id="ARBA00004429"/>
    </source>
</evidence>
<accession>A0A2H0UJW1</accession>
<keyword evidence="6 8" id="KW-1133">Transmembrane helix</keyword>
<keyword evidence="3" id="KW-1003">Cell membrane</keyword>
<evidence type="ECO:0000259" key="9">
    <source>
        <dbReference type="Pfam" id="PF00482"/>
    </source>
</evidence>
<feature type="transmembrane region" description="Helical" evidence="8">
    <location>
        <begin position="169"/>
        <end position="191"/>
    </location>
</feature>
<evidence type="ECO:0000256" key="8">
    <source>
        <dbReference type="SAM" id="Phobius"/>
    </source>
</evidence>
<evidence type="ECO:0000256" key="4">
    <source>
        <dbReference type="ARBA" id="ARBA00022519"/>
    </source>
</evidence>
<name>A0A2H0UJW1_9BACT</name>
<proteinExistence type="inferred from homology"/>
<sequence>MKFHYTASTQEGKVIAGNQEAQNTAELLSILASKGLRPISLKRLGAGETSESKPKIFGKKITITDKIFLTKYLAVMLNVGIDLFQAINILLADFEKSTLRVLLGEVREALENGQPFYTTFEKYPQYFSPVFINLVKAGEQSGNLDNVFQTLSDNLTQEKELRGKVKGAMVYPMLLMVLSFGILIFLTTFALPKLAKVFDGGGFEPPAFSRIVFGVGLFINQYLWIILGVIVFGGIILFLFSRSYAGRRFFSSVLTRLPIIRNIAFHMAIQRFANTLSSLLKAGVPIVEAIRITANTVGYVPIRDALLRIADEGVVKGVSLGDAFRRESAFPFVVVNLVAISEQAGHLDEVLETLSHFYESEIDASLKAAVSFIEPVMLMGIGLVIGTIALSIIVPVYQLVGEL</sequence>
<keyword evidence="5 8" id="KW-0812">Transmembrane</keyword>
<dbReference type="Proteomes" id="UP000229526">
    <property type="component" value="Unassembled WGS sequence"/>
</dbReference>
<evidence type="ECO:0000256" key="6">
    <source>
        <dbReference type="ARBA" id="ARBA00022989"/>
    </source>
</evidence>
<keyword evidence="7 8" id="KW-0472">Membrane</keyword>
<gene>
    <name evidence="10" type="ORF">COU11_04245</name>
</gene>
<organism evidence="10 11">
    <name type="scientific">Candidatus Harrisonbacteria bacterium CG10_big_fil_rev_8_21_14_0_10_49_15</name>
    <dbReference type="NCBI Taxonomy" id="1974587"/>
    <lineage>
        <taxon>Bacteria</taxon>
        <taxon>Candidatus Harrisoniibacteriota</taxon>
    </lineage>
</organism>
<feature type="transmembrane region" description="Helical" evidence="8">
    <location>
        <begin position="211"/>
        <end position="240"/>
    </location>
</feature>
<dbReference type="GO" id="GO:0005886">
    <property type="term" value="C:plasma membrane"/>
    <property type="evidence" value="ECO:0007669"/>
    <property type="project" value="UniProtKB-SubCell"/>
</dbReference>
<reference evidence="11" key="1">
    <citation type="submission" date="2017-09" db="EMBL/GenBank/DDBJ databases">
        <title>Depth-based differentiation of microbial function through sediment-hosted aquifers and enrichment of novel symbionts in the deep terrestrial subsurface.</title>
        <authorList>
            <person name="Probst A.J."/>
            <person name="Ladd B."/>
            <person name="Jarett J.K."/>
            <person name="Geller-Mcgrath D.E."/>
            <person name="Sieber C.M.K."/>
            <person name="Emerson J.B."/>
            <person name="Anantharaman K."/>
            <person name="Thomas B.C."/>
            <person name="Malmstrom R."/>
            <person name="Stieglmeier M."/>
            <person name="Klingl A."/>
            <person name="Woyke T."/>
            <person name="Ryan C.M."/>
            <person name="Banfield J.F."/>
        </authorList>
    </citation>
    <scope>NUCLEOTIDE SEQUENCE [LARGE SCALE GENOMIC DNA]</scope>
</reference>
<dbReference type="AlphaFoldDB" id="A0A2H0UJW1"/>
<comment type="caution">
    <text evidence="10">The sequence shown here is derived from an EMBL/GenBank/DDBJ whole genome shotgun (WGS) entry which is preliminary data.</text>
</comment>
<dbReference type="PANTHER" id="PTHR30012">
    <property type="entry name" value="GENERAL SECRETION PATHWAY PROTEIN"/>
    <property type="match status" value="1"/>
</dbReference>
<dbReference type="EMBL" id="PFBD01000028">
    <property type="protein sequence ID" value="PIR86692.1"/>
    <property type="molecule type" value="Genomic_DNA"/>
</dbReference>
<dbReference type="PANTHER" id="PTHR30012:SF0">
    <property type="entry name" value="TYPE II SECRETION SYSTEM PROTEIN F-RELATED"/>
    <property type="match status" value="1"/>
</dbReference>
<dbReference type="PRINTS" id="PR00812">
    <property type="entry name" value="BCTERIALGSPF"/>
</dbReference>
<comment type="similarity">
    <text evidence="2">Belongs to the GSP F family.</text>
</comment>
<dbReference type="InterPro" id="IPR042094">
    <property type="entry name" value="T2SS_GspF_sf"/>
</dbReference>
<evidence type="ECO:0000313" key="10">
    <source>
        <dbReference type="EMBL" id="PIR86692.1"/>
    </source>
</evidence>
<evidence type="ECO:0000256" key="3">
    <source>
        <dbReference type="ARBA" id="ARBA00022475"/>
    </source>
</evidence>
<dbReference type="InterPro" id="IPR018076">
    <property type="entry name" value="T2SS_GspF_dom"/>
</dbReference>
<evidence type="ECO:0000313" key="11">
    <source>
        <dbReference type="Proteomes" id="UP000229526"/>
    </source>
</evidence>
<comment type="subcellular location">
    <subcellularLocation>
        <location evidence="1">Cell inner membrane</location>
        <topology evidence="1">Multi-pass membrane protein</topology>
    </subcellularLocation>
</comment>
<dbReference type="InterPro" id="IPR003004">
    <property type="entry name" value="GspF/PilC"/>
</dbReference>
<feature type="domain" description="Type II secretion system protein GspF" evidence="9">
    <location>
        <begin position="70"/>
        <end position="192"/>
    </location>
</feature>
<evidence type="ECO:0000256" key="5">
    <source>
        <dbReference type="ARBA" id="ARBA00022692"/>
    </source>
</evidence>
<feature type="domain" description="Type II secretion system protein GspF" evidence="9">
    <location>
        <begin position="272"/>
        <end position="395"/>
    </location>
</feature>
<dbReference type="FunFam" id="1.20.81.30:FF:000001">
    <property type="entry name" value="Type II secretion system protein F"/>
    <property type="match status" value="1"/>
</dbReference>
<evidence type="ECO:0000256" key="2">
    <source>
        <dbReference type="ARBA" id="ARBA00005745"/>
    </source>
</evidence>
<feature type="transmembrane region" description="Helical" evidence="8">
    <location>
        <begin position="376"/>
        <end position="400"/>
    </location>
</feature>
<dbReference type="Gene3D" id="1.20.81.30">
    <property type="entry name" value="Type II secretion system (T2SS), domain F"/>
    <property type="match status" value="2"/>
</dbReference>
<keyword evidence="4" id="KW-0997">Cell inner membrane</keyword>
<evidence type="ECO:0000256" key="7">
    <source>
        <dbReference type="ARBA" id="ARBA00023136"/>
    </source>
</evidence>
<dbReference type="Pfam" id="PF00482">
    <property type="entry name" value="T2SSF"/>
    <property type="match status" value="2"/>
</dbReference>
<protein>
    <recommendedName>
        <fullName evidence="9">Type II secretion system protein GspF domain-containing protein</fullName>
    </recommendedName>
</protein>